<evidence type="ECO:0000313" key="2">
    <source>
        <dbReference type="Proteomes" id="UP001465976"/>
    </source>
</evidence>
<proteinExistence type="predicted"/>
<sequence>MRWGAHGSNAEQSEFGVDPDLDLELAMQHLRFLAALNILNPSNESVWGTKPHLTIAPDATVQRSGGTDGWDTAVWVEIEARTMKEWAQAMMDMSAWVTVEWAMTATEWAWEEELPLYALDASGQPVPNLSQRVEYLLEPPQCHQTFPNVAQMLESSCNGGRYPAARPVTQCLWNWGCSFFVQGQLPAPQVLKSNQKPLSYSSSQPLTLHVMMKLIVEASLNTRRQQHPPVLGALPPSVHLE</sequence>
<evidence type="ECO:0000313" key="1">
    <source>
        <dbReference type="EMBL" id="KAL0575848.1"/>
    </source>
</evidence>
<organism evidence="1 2">
    <name type="scientific">Marasmius crinis-equi</name>
    <dbReference type="NCBI Taxonomy" id="585013"/>
    <lineage>
        <taxon>Eukaryota</taxon>
        <taxon>Fungi</taxon>
        <taxon>Dikarya</taxon>
        <taxon>Basidiomycota</taxon>
        <taxon>Agaricomycotina</taxon>
        <taxon>Agaricomycetes</taxon>
        <taxon>Agaricomycetidae</taxon>
        <taxon>Agaricales</taxon>
        <taxon>Marasmiineae</taxon>
        <taxon>Marasmiaceae</taxon>
        <taxon>Marasmius</taxon>
    </lineage>
</organism>
<protein>
    <submittedName>
        <fullName evidence="1">Uncharacterized protein</fullName>
    </submittedName>
</protein>
<comment type="caution">
    <text evidence="1">The sequence shown here is derived from an EMBL/GenBank/DDBJ whole genome shotgun (WGS) entry which is preliminary data.</text>
</comment>
<reference evidence="1 2" key="1">
    <citation type="submission" date="2024-02" db="EMBL/GenBank/DDBJ databases">
        <title>A draft genome for the cacao thread blight pathogen Marasmius crinis-equi.</title>
        <authorList>
            <person name="Cohen S.P."/>
            <person name="Baruah I.K."/>
            <person name="Amoako-Attah I."/>
            <person name="Bukari Y."/>
            <person name="Meinhardt L.W."/>
            <person name="Bailey B.A."/>
        </authorList>
    </citation>
    <scope>NUCLEOTIDE SEQUENCE [LARGE SCALE GENOMIC DNA]</scope>
    <source>
        <strain evidence="1 2">GH-76</strain>
    </source>
</reference>
<dbReference type="EMBL" id="JBAHYK010000268">
    <property type="protein sequence ID" value="KAL0575848.1"/>
    <property type="molecule type" value="Genomic_DNA"/>
</dbReference>
<gene>
    <name evidence="1" type="ORF">V5O48_006120</name>
</gene>
<accession>A0ABR3FKD0</accession>
<dbReference type="Proteomes" id="UP001465976">
    <property type="component" value="Unassembled WGS sequence"/>
</dbReference>
<keyword evidence="2" id="KW-1185">Reference proteome</keyword>
<name>A0ABR3FKD0_9AGAR</name>